<dbReference type="GO" id="GO:0008168">
    <property type="term" value="F:methyltransferase activity"/>
    <property type="evidence" value="ECO:0007669"/>
    <property type="project" value="UniProtKB-KW"/>
</dbReference>
<protein>
    <submittedName>
        <fullName evidence="3">Methyltransferase domain-containing protein</fullName>
    </submittedName>
</protein>
<dbReference type="eggNOG" id="COG0500">
    <property type="taxonomic scope" value="Bacteria"/>
</dbReference>
<accession>A0A1N6UQL8</accession>
<dbReference type="CDD" id="cd02440">
    <property type="entry name" value="AdoMet_MTases"/>
    <property type="match status" value="1"/>
</dbReference>
<dbReference type="Gene3D" id="3.40.50.150">
    <property type="entry name" value="Vaccinia Virus protein VP39"/>
    <property type="match status" value="1"/>
</dbReference>
<dbReference type="STRING" id="49186.SAMN05421647_107156"/>
<keyword evidence="4" id="KW-1185">Reference proteome</keyword>
<dbReference type="Pfam" id="PF13649">
    <property type="entry name" value="Methyltransf_25"/>
    <property type="match status" value="1"/>
</dbReference>
<dbReference type="PANTHER" id="PTHR43861:SF3">
    <property type="entry name" value="PUTATIVE (AFU_ORTHOLOGUE AFUA_2G14390)-RELATED"/>
    <property type="match status" value="1"/>
</dbReference>
<dbReference type="GO" id="GO:0032259">
    <property type="term" value="P:methylation"/>
    <property type="evidence" value="ECO:0007669"/>
    <property type="project" value="UniProtKB-KW"/>
</dbReference>
<dbReference type="PANTHER" id="PTHR43861">
    <property type="entry name" value="TRANS-ACONITATE 2-METHYLTRANSFERASE-RELATED"/>
    <property type="match status" value="1"/>
</dbReference>
<sequence length="198" mass="21613">MWDQRYNSDTYMYGEAPNDFLAQQAHLIPEGPVLCLAEGEGRNAVYLASQGYEVHAVDQSVVGREKALQLASKSGTRIHYDIGDLAHLEPGQDQWSGIVSIFAHTPSALRRELHAKVVAGLKPGGVLILEAFSPDQLSSPGLGGPRDLDMLMALTDLKQEFEALDLQIAREVVRTVDEGELHQGECNVVQLVGVKRSP</sequence>
<feature type="domain" description="Methyltransferase" evidence="2">
    <location>
        <begin position="33"/>
        <end position="125"/>
    </location>
</feature>
<dbReference type="RefSeq" id="WP_076464001.1">
    <property type="nucleotide sequence ID" value="NZ_FTMN01000007.1"/>
</dbReference>
<dbReference type="Proteomes" id="UP000186895">
    <property type="component" value="Unassembled WGS sequence"/>
</dbReference>
<dbReference type="InterPro" id="IPR029063">
    <property type="entry name" value="SAM-dependent_MTases_sf"/>
</dbReference>
<evidence type="ECO:0000313" key="4">
    <source>
        <dbReference type="Proteomes" id="UP000186895"/>
    </source>
</evidence>
<dbReference type="EMBL" id="FTMN01000007">
    <property type="protein sequence ID" value="SIQ67792.1"/>
    <property type="molecule type" value="Genomic_DNA"/>
</dbReference>
<keyword evidence="3" id="KW-0489">Methyltransferase</keyword>
<dbReference type="AlphaFoldDB" id="A0A1N6UQL8"/>
<gene>
    <name evidence="3" type="ORF">SAMN05421647_107156</name>
</gene>
<name>A0A1N6UQL8_9GAMM</name>
<dbReference type="InterPro" id="IPR041698">
    <property type="entry name" value="Methyltransf_25"/>
</dbReference>
<proteinExistence type="predicted"/>
<reference evidence="3 4" key="1">
    <citation type="submission" date="2017-01" db="EMBL/GenBank/DDBJ databases">
        <authorList>
            <person name="Mah S.A."/>
            <person name="Swanson W.J."/>
            <person name="Moy G.W."/>
            <person name="Vacquier V.D."/>
        </authorList>
    </citation>
    <scope>NUCLEOTIDE SEQUENCE [LARGE SCALE GENOMIC DNA]</scope>
    <source>
        <strain evidence="3 4">DSM 7027</strain>
    </source>
</reference>
<keyword evidence="1 3" id="KW-0808">Transferase</keyword>
<evidence type="ECO:0000259" key="2">
    <source>
        <dbReference type="Pfam" id="PF13649"/>
    </source>
</evidence>
<evidence type="ECO:0000256" key="1">
    <source>
        <dbReference type="ARBA" id="ARBA00022679"/>
    </source>
</evidence>
<dbReference type="SUPFAM" id="SSF53335">
    <property type="entry name" value="S-adenosyl-L-methionine-dependent methyltransferases"/>
    <property type="match status" value="1"/>
</dbReference>
<organism evidence="3 4">
    <name type="scientific">Marinobacterium stanieri</name>
    <dbReference type="NCBI Taxonomy" id="49186"/>
    <lineage>
        <taxon>Bacteria</taxon>
        <taxon>Pseudomonadati</taxon>
        <taxon>Pseudomonadota</taxon>
        <taxon>Gammaproteobacteria</taxon>
        <taxon>Oceanospirillales</taxon>
        <taxon>Oceanospirillaceae</taxon>
        <taxon>Marinobacterium</taxon>
    </lineage>
</organism>
<evidence type="ECO:0000313" key="3">
    <source>
        <dbReference type="EMBL" id="SIQ67792.1"/>
    </source>
</evidence>